<evidence type="ECO:0000313" key="3">
    <source>
        <dbReference type="EMBL" id="MDQ0162275.1"/>
    </source>
</evidence>
<sequence>MKGKIHNRDAFLANVAEKLGRQRRTERVRRPDYTYKPQWEVFKHHTLDELVQVLIKQCRQIETDAYYVSKEYLVKTIEQIIQNYGGGPVITWEDPRLDQWNLRQWIVQDLPNENIETHIWDPHLGEENIQIAEKANVGITFSDLTLAESGTVVLFSSEGKGRSVSLLPATYIAIIPKSTIVPRITQAAKIIHERIENGETIASCINFISGPSNSADIEMNLVVGVHGPIKASYIIVDD</sequence>
<dbReference type="PANTHER" id="PTHR43682">
    <property type="entry name" value="LACTATE UTILIZATION PROTEIN C"/>
    <property type="match status" value="1"/>
</dbReference>
<feature type="domain" description="LUD" evidence="2">
    <location>
        <begin position="52"/>
        <end position="236"/>
    </location>
</feature>
<proteinExistence type="inferred from homology"/>
<comment type="function">
    <text evidence="1">Is involved in L-lactate degradation and allows cells to grow with lactate as the sole carbon source.</text>
</comment>
<gene>
    <name evidence="1" type="primary">lutC</name>
    <name evidence="3" type="ORF">J2S06_001351</name>
</gene>
<dbReference type="InterPro" id="IPR022823">
    <property type="entry name" value="LutC"/>
</dbReference>
<comment type="similarity">
    <text evidence="1">Belongs to the LutC/YkgG family.</text>
</comment>
<dbReference type="HAMAP" id="MF_02104">
    <property type="entry name" value="LutC"/>
    <property type="match status" value="1"/>
</dbReference>
<organism evidence="3 4">
    <name type="scientific">Aeribacillus alveayuensis</name>
    <dbReference type="NCBI Taxonomy" id="279215"/>
    <lineage>
        <taxon>Bacteria</taxon>
        <taxon>Bacillati</taxon>
        <taxon>Bacillota</taxon>
        <taxon>Bacilli</taxon>
        <taxon>Bacillales</taxon>
        <taxon>Bacillaceae</taxon>
        <taxon>Aeribacillus</taxon>
    </lineage>
</organism>
<dbReference type="PANTHER" id="PTHR43682:SF1">
    <property type="entry name" value="LACTATE UTILIZATION PROTEIN C"/>
    <property type="match status" value="1"/>
</dbReference>
<keyword evidence="4" id="KW-1185">Reference proteome</keyword>
<dbReference type="EMBL" id="JAUSTR010000003">
    <property type="protein sequence ID" value="MDQ0162275.1"/>
    <property type="molecule type" value="Genomic_DNA"/>
</dbReference>
<evidence type="ECO:0000313" key="4">
    <source>
        <dbReference type="Proteomes" id="UP001225646"/>
    </source>
</evidence>
<evidence type="ECO:0000259" key="2">
    <source>
        <dbReference type="Pfam" id="PF02589"/>
    </source>
</evidence>
<dbReference type="RefSeq" id="WP_419151760.1">
    <property type="nucleotide sequence ID" value="NZ_JAUSTR010000003.1"/>
</dbReference>
<dbReference type="InterPro" id="IPR003741">
    <property type="entry name" value="LUD_dom"/>
</dbReference>
<dbReference type="Proteomes" id="UP001225646">
    <property type="component" value="Unassembled WGS sequence"/>
</dbReference>
<name>A0ABT9VN24_9BACI</name>
<dbReference type="Pfam" id="PF02589">
    <property type="entry name" value="LUD_dom"/>
    <property type="match status" value="1"/>
</dbReference>
<protein>
    <recommendedName>
        <fullName evidence="1">Lactate utilization protein C</fullName>
    </recommendedName>
</protein>
<reference evidence="3 4" key="1">
    <citation type="submission" date="2023-07" db="EMBL/GenBank/DDBJ databases">
        <title>Genomic Encyclopedia of Type Strains, Phase IV (KMG-IV): sequencing the most valuable type-strain genomes for metagenomic binning, comparative biology and taxonomic classification.</title>
        <authorList>
            <person name="Goeker M."/>
        </authorList>
    </citation>
    <scope>NUCLEOTIDE SEQUENCE [LARGE SCALE GENOMIC DNA]</scope>
    <source>
        <strain evidence="3 4">DSM 19092</strain>
    </source>
</reference>
<dbReference type="SUPFAM" id="SSF100950">
    <property type="entry name" value="NagB/RpiA/CoA transferase-like"/>
    <property type="match status" value="1"/>
</dbReference>
<evidence type="ECO:0000256" key="1">
    <source>
        <dbReference type="HAMAP-Rule" id="MF_02104"/>
    </source>
</evidence>
<dbReference type="InterPro" id="IPR024185">
    <property type="entry name" value="FTHF_cligase-like_sf"/>
</dbReference>
<comment type="caution">
    <text evidence="3">The sequence shown here is derived from an EMBL/GenBank/DDBJ whole genome shotgun (WGS) entry which is preliminary data.</text>
</comment>
<accession>A0ABT9VN24</accession>
<dbReference type="Gene3D" id="3.40.50.10420">
    <property type="entry name" value="NagB/RpiA/CoA transferase-like"/>
    <property type="match status" value="1"/>
</dbReference>
<dbReference type="InterPro" id="IPR037171">
    <property type="entry name" value="NagB/RpiA_transferase-like"/>
</dbReference>